<protein>
    <recommendedName>
        <fullName evidence="1">non-specific serine/threonine protein kinase</fullName>
        <ecNumber evidence="1">2.7.11.1</ecNumber>
    </recommendedName>
</protein>
<feature type="compositionally biased region" description="Basic and acidic residues" evidence="7">
    <location>
        <begin position="632"/>
        <end position="649"/>
    </location>
</feature>
<dbReference type="PANTHER" id="PTHR43671">
    <property type="entry name" value="SERINE/THREONINE-PROTEIN KINASE NEK"/>
    <property type="match status" value="1"/>
</dbReference>
<dbReference type="SUPFAM" id="SSF56112">
    <property type="entry name" value="Protein kinase-like (PK-like)"/>
    <property type="match status" value="1"/>
</dbReference>
<feature type="compositionally biased region" description="Basic residues" evidence="7">
    <location>
        <begin position="615"/>
        <end position="631"/>
    </location>
</feature>
<evidence type="ECO:0000256" key="2">
    <source>
        <dbReference type="ARBA" id="ARBA00022679"/>
    </source>
</evidence>
<organism evidence="9 10">
    <name type="scientific">Nannochloropsis salina CCMP1776</name>
    <dbReference type="NCBI Taxonomy" id="1027361"/>
    <lineage>
        <taxon>Eukaryota</taxon>
        <taxon>Sar</taxon>
        <taxon>Stramenopiles</taxon>
        <taxon>Ochrophyta</taxon>
        <taxon>Eustigmatophyceae</taxon>
        <taxon>Eustigmatales</taxon>
        <taxon>Monodopsidaceae</taxon>
        <taxon>Microchloropsis</taxon>
        <taxon>Microchloropsis salina</taxon>
    </lineage>
</organism>
<evidence type="ECO:0000256" key="7">
    <source>
        <dbReference type="SAM" id="MobiDB-lite"/>
    </source>
</evidence>
<keyword evidence="2" id="KW-0808">Transferase</keyword>
<evidence type="ECO:0000313" key="10">
    <source>
        <dbReference type="Proteomes" id="UP000355283"/>
    </source>
</evidence>
<reference evidence="9 10" key="1">
    <citation type="submission" date="2019-01" db="EMBL/GenBank/DDBJ databases">
        <title>Nuclear Genome Assembly of the Microalgal Biofuel strain Nannochloropsis salina CCMP1776.</title>
        <authorList>
            <person name="Hovde B."/>
        </authorList>
    </citation>
    <scope>NUCLEOTIDE SEQUENCE [LARGE SCALE GENOMIC DNA]</scope>
    <source>
        <strain evidence="9 10">CCMP1776</strain>
    </source>
</reference>
<keyword evidence="5" id="KW-0067">ATP-binding</keyword>
<evidence type="ECO:0000256" key="4">
    <source>
        <dbReference type="ARBA" id="ARBA00022777"/>
    </source>
</evidence>
<feature type="domain" description="Protein kinase" evidence="8">
    <location>
        <begin position="4"/>
        <end position="293"/>
    </location>
</feature>
<dbReference type="GO" id="GO:0005524">
    <property type="term" value="F:ATP binding"/>
    <property type="evidence" value="ECO:0007669"/>
    <property type="project" value="UniProtKB-KW"/>
</dbReference>
<dbReference type="GO" id="GO:0004674">
    <property type="term" value="F:protein serine/threonine kinase activity"/>
    <property type="evidence" value="ECO:0007669"/>
    <property type="project" value="UniProtKB-EC"/>
</dbReference>
<dbReference type="InterPro" id="IPR050660">
    <property type="entry name" value="NEK_Ser/Thr_kinase"/>
</dbReference>
<evidence type="ECO:0000256" key="5">
    <source>
        <dbReference type="ARBA" id="ARBA00022840"/>
    </source>
</evidence>
<keyword evidence="4" id="KW-0418">Kinase</keyword>
<dbReference type="OrthoDB" id="26722at2759"/>
<dbReference type="InterPro" id="IPR011009">
    <property type="entry name" value="Kinase-like_dom_sf"/>
</dbReference>
<dbReference type="AlphaFoldDB" id="A0A4D9D7M7"/>
<name>A0A4D9D7M7_9STRA</name>
<evidence type="ECO:0000256" key="1">
    <source>
        <dbReference type="ARBA" id="ARBA00012513"/>
    </source>
</evidence>
<dbReference type="Gene3D" id="1.10.510.10">
    <property type="entry name" value="Transferase(Phosphotransferase) domain 1"/>
    <property type="match status" value="1"/>
</dbReference>
<proteinExistence type="predicted"/>
<keyword evidence="6" id="KW-0175">Coiled coil</keyword>
<feature type="region of interest" description="Disordered" evidence="7">
    <location>
        <begin position="614"/>
        <end position="649"/>
    </location>
</feature>
<accession>A0A4D9D7M7</accession>
<dbReference type="EC" id="2.7.11.1" evidence="1"/>
<sequence>MDQYEVTKLISKSSSSLVYLGRKKCDGTPVAIKKTSLAGRDARAQEKCLREARLITSLSSTHRNLLSCLDALLVVEKGAQAYLIVVTEWAEAGDLARVIRKAQKEERRIHGGLCEARVWGCLEQLCAGIEHLHKAKIVHGDLTPSHVLCDGQGTLKVGGVSISQSRVRPPTLHGLLPEAAPASQAMGAGEKKRRKPVPVYAPPEILRGDGPGWKSDTWSLGCLAFEMGAGRPPFQLGEGGVEGLLAAMGLGGEELAWPEGFSKELRDLVNSMLSVDPAKRPDVERVRETARRIGITRGGGPRWEQRRGNGGGEGLRWVRAMETGENVEAGSEKGWSAWPTPSPARRGRGKLLEGRWTKEAEKKKGGKREEANTDQGPETALPASESRATGGSLPGQGPLTSALDGAGSGGQGEGSMEAWSSEDDTRPQGRRQEEDLLEAVVARLSLQPPSRAVGTEMGWQGPENIPQSLSRGLGPTGLEAWGGSPEPLGRPVGATGREERPCTVESMKAGIRCLQGQLQSLQSKVAEKHRRIRDLDAALLRVEWALADRREGKGLGRSEVSEKKGIKYGKSGLGLMEVRETVKQLQEENRDMRLRTGFLLQMLGELRARKAEAARRKRQRLRRGQQFQRRRVWGDGKSAEKSGWEADGL</sequence>
<feature type="compositionally biased region" description="Basic and acidic residues" evidence="7">
    <location>
        <begin position="350"/>
        <end position="371"/>
    </location>
</feature>
<keyword evidence="10" id="KW-1185">Reference proteome</keyword>
<feature type="region of interest" description="Disordered" evidence="7">
    <location>
        <begin position="326"/>
        <end position="430"/>
    </location>
</feature>
<evidence type="ECO:0000256" key="6">
    <source>
        <dbReference type="SAM" id="Coils"/>
    </source>
</evidence>
<feature type="region of interest" description="Disordered" evidence="7">
    <location>
        <begin position="182"/>
        <end position="203"/>
    </location>
</feature>
<gene>
    <name evidence="9" type="ORF">NSK_001358</name>
</gene>
<dbReference type="EMBL" id="SDOX01000006">
    <property type="protein sequence ID" value="TFJ87024.1"/>
    <property type="molecule type" value="Genomic_DNA"/>
</dbReference>
<evidence type="ECO:0000256" key="3">
    <source>
        <dbReference type="ARBA" id="ARBA00022741"/>
    </source>
</evidence>
<dbReference type="Pfam" id="PF00069">
    <property type="entry name" value="Pkinase"/>
    <property type="match status" value="1"/>
</dbReference>
<comment type="caution">
    <text evidence="9">The sequence shown here is derived from an EMBL/GenBank/DDBJ whole genome shotgun (WGS) entry which is preliminary data.</text>
</comment>
<dbReference type="PROSITE" id="PS50011">
    <property type="entry name" value="PROTEIN_KINASE_DOM"/>
    <property type="match status" value="1"/>
</dbReference>
<dbReference type="Proteomes" id="UP000355283">
    <property type="component" value="Unassembled WGS sequence"/>
</dbReference>
<feature type="region of interest" description="Disordered" evidence="7">
    <location>
        <begin position="478"/>
        <end position="497"/>
    </location>
</feature>
<evidence type="ECO:0000313" key="9">
    <source>
        <dbReference type="EMBL" id="TFJ87024.1"/>
    </source>
</evidence>
<dbReference type="PANTHER" id="PTHR43671:SF13">
    <property type="entry name" value="SERINE_THREONINE-PROTEIN KINASE NEK2"/>
    <property type="match status" value="1"/>
</dbReference>
<feature type="coiled-coil region" evidence="6">
    <location>
        <begin position="504"/>
        <end position="538"/>
    </location>
</feature>
<dbReference type="InterPro" id="IPR000719">
    <property type="entry name" value="Prot_kinase_dom"/>
</dbReference>
<keyword evidence="3" id="KW-0547">Nucleotide-binding</keyword>
<evidence type="ECO:0000259" key="8">
    <source>
        <dbReference type="PROSITE" id="PS50011"/>
    </source>
</evidence>